<accession>X0V9I4</accession>
<keyword evidence="1" id="KW-0812">Transmembrane</keyword>
<sequence length="258" mass="28842">FGMAEIMARIFSEFGLNIQPHVTLRSLVISYSLGVVLTYLTVVFSSWRVSNLNIVAAIRDLPEAEATNPEQATWIGYLRGVLNAFVAVGVLLVSLIAAARFTGLAPVFLIVALVGLVGPWLYLLRGERFSMPASRRSLQRPMRWFWPLWFPIPILAFPFYQIVLLVARRERLPTWPLILTPVHYLLAVIMVRLTRDRRPRSVPAWLLLLGIVVAPLGLLLVALQDRDRPIAWAAGFGTLGLVVGALFMQWGLASDLAF</sequence>
<name>X0V9I4_9ZZZZ</name>
<proteinExistence type="predicted"/>
<keyword evidence="1" id="KW-0472">Membrane</keyword>
<organism evidence="2">
    <name type="scientific">marine sediment metagenome</name>
    <dbReference type="NCBI Taxonomy" id="412755"/>
    <lineage>
        <taxon>unclassified sequences</taxon>
        <taxon>metagenomes</taxon>
        <taxon>ecological metagenomes</taxon>
    </lineage>
</organism>
<feature type="transmembrane region" description="Helical" evidence="1">
    <location>
        <begin position="104"/>
        <end position="123"/>
    </location>
</feature>
<feature type="transmembrane region" description="Helical" evidence="1">
    <location>
        <begin position="28"/>
        <end position="49"/>
    </location>
</feature>
<keyword evidence="1" id="KW-1133">Transmembrane helix</keyword>
<evidence type="ECO:0000256" key="1">
    <source>
        <dbReference type="SAM" id="Phobius"/>
    </source>
</evidence>
<dbReference type="AlphaFoldDB" id="X0V9I4"/>
<reference evidence="2" key="1">
    <citation type="journal article" date="2014" name="Front. Microbiol.">
        <title>High frequency of phylogenetically diverse reductive dehalogenase-homologous genes in deep subseafloor sedimentary metagenomes.</title>
        <authorList>
            <person name="Kawai M."/>
            <person name="Futagami T."/>
            <person name="Toyoda A."/>
            <person name="Takaki Y."/>
            <person name="Nishi S."/>
            <person name="Hori S."/>
            <person name="Arai W."/>
            <person name="Tsubouchi T."/>
            <person name="Morono Y."/>
            <person name="Uchiyama I."/>
            <person name="Ito T."/>
            <person name="Fujiyama A."/>
            <person name="Inagaki F."/>
            <person name="Takami H."/>
        </authorList>
    </citation>
    <scope>NUCLEOTIDE SEQUENCE</scope>
    <source>
        <strain evidence="2">Expedition CK06-06</strain>
    </source>
</reference>
<feature type="transmembrane region" description="Helical" evidence="1">
    <location>
        <begin position="230"/>
        <end position="252"/>
    </location>
</feature>
<dbReference type="EMBL" id="BARS01035040">
    <property type="protein sequence ID" value="GAG14855.1"/>
    <property type="molecule type" value="Genomic_DNA"/>
</dbReference>
<feature type="transmembrane region" description="Helical" evidence="1">
    <location>
        <begin position="173"/>
        <end position="193"/>
    </location>
</feature>
<gene>
    <name evidence="2" type="ORF">S01H1_54050</name>
</gene>
<evidence type="ECO:0000313" key="2">
    <source>
        <dbReference type="EMBL" id="GAG14855.1"/>
    </source>
</evidence>
<feature type="non-terminal residue" evidence="2">
    <location>
        <position position="258"/>
    </location>
</feature>
<feature type="transmembrane region" description="Helical" evidence="1">
    <location>
        <begin position="80"/>
        <end position="98"/>
    </location>
</feature>
<protein>
    <submittedName>
        <fullName evidence="2">Uncharacterized protein</fullName>
    </submittedName>
</protein>
<feature type="transmembrane region" description="Helical" evidence="1">
    <location>
        <begin position="205"/>
        <end position="224"/>
    </location>
</feature>
<feature type="transmembrane region" description="Helical" evidence="1">
    <location>
        <begin position="144"/>
        <end position="167"/>
    </location>
</feature>
<feature type="non-terminal residue" evidence="2">
    <location>
        <position position="1"/>
    </location>
</feature>
<comment type="caution">
    <text evidence="2">The sequence shown here is derived from an EMBL/GenBank/DDBJ whole genome shotgun (WGS) entry which is preliminary data.</text>
</comment>